<keyword evidence="7" id="KW-1185">Reference proteome</keyword>
<dbReference type="SMART" id="SM00244">
    <property type="entry name" value="PHB"/>
    <property type="match status" value="2"/>
</dbReference>
<dbReference type="Gene3D" id="6.10.250.2090">
    <property type="match status" value="2"/>
</dbReference>
<dbReference type="InterPro" id="IPR036013">
    <property type="entry name" value="Band_7/SPFH_dom_sf"/>
</dbReference>
<dbReference type="PANTHER" id="PTHR10264">
    <property type="entry name" value="BAND 7 PROTEIN-RELATED"/>
    <property type="match status" value="1"/>
</dbReference>
<feature type="domain" description="Band 7" evidence="5">
    <location>
        <begin position="73"/>
        <end position="232"/>
    </location>
</feature>
<reference evidence="6" key="1">
    <citation type="submission" date="2021-03" db="EMBL/GenBank/DDBJ databases">
        <authorList>
            <person name="Bekaert M."/>
        </authorList>
    </citation>
    <scope>NUCLEOTIDE SEQUENCE</scope>
</reference>
<comment type="similarity">
    <text evidence="2">Belongs to the band 7/mec-2 family.</text>
</comment>
<dbReference type="AlphaFoldDB" id="A0A8S3R629"/>
<evidence type="ECO:0000256" key="1">
    <source>
        <dbReference type="ARBA" id="ARBA00004370"/>
    </source>
</evidence>
<protein>
    <submittedName>
        <fullName evidence="6">STOM</fullName>
    </submittedName>
</protein>
<dbReference type="PRINTS" id="PR00721">
    <property type="entry name" value="STOMATIN"/>
</dbReference>
<proteinExistence type="inferred from homology"/>
<keyword evidence="4" id="KW-1133">Transmembrane helix</keyword>
<accession>A0A8S3R629</accession>
<evidence type="ECO:0000313" key="7">
    <source>
        <dbReference type="Proteomes" id="UP000683360"/>
    </source>
</evidence>
<dbReference type="InterPro" id="IPR001107">
    <property type="entry name" value="Band_7"/>
</dbReference>
<dbReference type="PANTHER" id="PTHR10264:SF19">
    <property type="entry name" value="AT06885P-RELATED"/>
    <property type="match status" value="1"/>
</dbReference>
<dbReference type="PROSITE" id="PS01270">
    <property type="entry name" value="BAND_7"/>
    <property type="match status" value="1"/>
</dbReference>
<keyword evidence="4" id="KW-0812">Transmembrane</keyword>
<evidence type="ECO:0000256" key="2">
    <source>
        <dbReference type="ARBA" id="ARBA00008164"/>
    </source>
</evidence>
<dbReference type="FunFam" id="3.30.479.30:FF:000002">
    <property type="entry name" value="band 7 protein AGAP004871"/>
    <property type="match status" value="2"/>
</dbReference>
<dbReference type="EMBL" id="CAJPWZ010000913">
    <property type="protein sequence ID" value="CAG2203156.1"/>
    <property type="molecule type" value="Genomic_DNA"/>
</dbReference>
<dbReference type="GO" id="GO:0005886">
    <property type="term" value="C:plasma membrane"/>
    <property type="evidence" value="ECO:0007669"/>
    <property type="project" value="InterPro"/>
</dbReference>
<organism evidence="6 7">
    <name type="scientific">Mytilus edulis</name>
    <name type="common">Blue mussel</name>
    <dbReference type="NCBI Taxonomy" id="6550"/>
    <lineage>
        <taxon>Eukaryota</taxon>
        <taxon>Metazoa</taxon>
        <taxon>Spiralia</taxon>
        <taxon>Lophotrochozoa</taxon>
        <taxon>Mollusca</taxon>
        <taxon>Bivalvia</taxon>
        <taxon>Autobranchia</taxon>
        <taxon>Pteriomorphia</taxon>
        <taxon>Mytilida</taxon>
        <taxon>Mytiloidea</taxon>
        <taxon>Mytilidae</taxon>
        <taxon>Mytilinae</taxon>
        <taxon>Mytilus</taxon>
    </lineage>
</organism>
<dbReference type="OrthoDB" id="2105077at2759"/>
<evidence type="ECO:0000256" key="4">
    <source>
        <dbReference type="SAM" id="Phobius"/>
    </source>
</evidence>
<dbReference type="Pfam" id="PF01145">
    <property type="entry name" value="Band_7"/>
    <property type="match status" value="2"/>
</dbReference>
<dbReference type="InterPro" id="IPR043202">
    <property type="entry name" value="Band-7_stomatin-like"/>
</dbReference>
<name>A0A8S3R629_MYTED</name>
<dbReference type="InterPro" id="IPR018080">
    <property type="entry name" value="Band_7/stomatin-like_CS"/>
</dbReference>
<keyword evidence="3 4" id="KW-0472">Membrane</keyword>
<dbReference type="InterPro" id="IPR001972">
    <property type="entry name" value="Stomatin_HflK_fam"/>
</dbReference>
<comment type="caution">
    <text evidence="6">The sequence shown here is derived from an EMBL/GenBank/DDBJ whole genome shotgun (WGS) entry which is preliminary data.</text>
</comment>
<dbReference type="Proteomes" id="UP000683360">
    <property type="component" value="Unassembled WGS sequence"/>
</dbReference>
<feature type="domain" description="Band 7" evidence="5">
    <location>
        <begin position="344"/>
        <end position="503"/>
    </location>
</feature>
<sequence>MLEDGEHVTTVHRGNFATERSNLESPNPELERLQGDVMEQQKESGGDLGACGYILYGLSIVLVVLFFPFSLCFTIKIVQEYERAVIFRLGRVVSGGAKGPGMFFVYPCLDEFKKVDLRTTAFDVPPQEILTKDSVTVAVDAVVYSRIFDPTMSVCNVENAQYSTKLLAATTLRNVLGTKNMSELLSERETISEQMQTILDVSTDPWGIKVERVEIKDVRLPQQLQRAMAAEAEASREARAKVLAAEGEQKASRALKEAADIMMESPAAIQLRYLQTLNSIAAEKNSTIIFPLPIDLLSSMDYKMKQEFQRNVNSEDNSLGFCGNCCIVLSTILIIFTFPFSLCYIIKIVQEYERVVIFRLGRVITGGARGPGLFIVFPCIDEFVKIDLRMVSVNIPPQEILTKDSVTVAVDAVIFTRIFDPVMATCNVANARYSTSLLAATTLRNVLGTKNMAELLSDRDTIADHMQQILDESTDPWGVQIERVEIKDVRLPIQLQRAMAAEAEASREALAKVIAAEGEQRASVALKDAAEIMMQSPTAMQLRYMQTLGTVAAERESTIIFPLPMETMFSLDKVAHQIKHSPLPVQNQAFDNTGVAFDNTEDVSHSTEGVPVRKQAFENTGVAFDNTEVVSRSTEGVSHSTEGVSHSPEGVSANIEIASNNADVLSDNLEVVSIHTEVTTL</sequence>
<evidence type="ECO:0000259" key="5">
    <source>
        <dbReference type="SMART" id="SM00244"/>
    </source>
</evidence>
<comment type="subcellular location">
    <subcellularLocation>
        <location evidence="1">Membrane</location>
    </subcellularLocation>
</comment>
<feature type="transmembrane region" description="Helical" evidence="4">
    <location>
        <begin position="319"/>
        <end position="340"/>
    </location>
</feature>
<dbReference type="Gene3D" id="3.30.479.30">
    <property type="entry name" value="Band 7 domain"/>
    <property type="match status" value="2"/>
</dbReference>
<dbReference type="SUPFAM" id="SSF117892">
    <property type="entry name" value="Band 7/SPFH domain"/>
    <property type="match status" value="2"/>
</dbReference>
<gene>
    <name evidence="6" type="ORF">MEDL_17694</name>
</gene>
<feature type="transmembrane region" description="Helical" evidence="4">
    <location>
        <begin position="53"/>
        <end position="78"/>
    </location>
</feature>
<evidence type="ECO:0000256" key="3">
    <source>
        <dbReference type="ARBA" id="ARBA00023136"/>
    </source>
</evidence>
<evidence type="ECO:0000313" key="6">
    <source>
        <dbReference type="EMBL" id="CAG2203156.1"/>
    </source>
</evidence>